<dbReference type="Proteomes" id="UP001282474">
    <property type="component" value="Unassembled WGS sequence"/>
</dbReference>
<keyword evidence="1" id="KW-1133">Transmembrane helix</keyword>
<evidence type="ECO:0000313" key="2">
    <source>
        <dbReference type="EMBL" id="MDX3042146.1"/>
    </source>
</evidence>
<dbReference type="EMBL" id="JARAWJ010000034">
    <property type="protein sequence ID" value="MDX3042146.1"/>
    <property type="molecule type" value="Genomic_DNA"/>
</dbReference>
<name>A0ABU4MY58_9ACTN</name>
<organism evidence="2 3">
    <name type="scientific">Streptomyces caniscabiei</name>
    <dbReference type="NCBI Taxonomy" id="2746961"/>
    <lineage>
        <taxon>Bacteria</taxon>
        <taxon>Bacillati</taxon>
        <taxon>Actinomycetota</taxon>
        <taxon>Actinomycetes</taxon>
        <taxon>Kitasatosporales</taxon>
        <taxon>Streptomycetaceae</taxon>
        <taxon>Streptomyces</taxon>
    </lineage>
</organism>
<evidence type="ECO:0000313" key="3">
    <source>
        <dbReference type="Proteomes" id="UP001282474"/>
    </source>
</evidence>
<accession>A0ABU4MY58</accession>
<keyword evidence="1" id="KW-0472">Membrane</keyword>
<feature type="transmembrane region" description="Helical" evidence="1">
    <location>
        <begin position="48"/>
        <end position="69"/>
    </location>
</feature>
<keyword evidence="3" id="KW-1185">Reference proteome</keyword>
<dbReference type="RefSeq" id="WP_237270157.1">
    <property type="nucleotide sequence ID" value="NZ_JABXWF010000002.1"/>
</dbReference>
<protein>
    <recommendedName>
        <fullName evidence="4">Integral membrane protein</fullName>
    </recommendedName>
</protein>
<sequence length="109" mass="12051">MTPRKDHPMPPPVVRQLRRIRAFYATAAVLWAASAAEEGWTRPGSRPMWVSVVLLVVFTGLLSMTSLWLRRHRTAEAGARTPGAATRVPPQARLVRQLRTMGAGPAAER</sequence>
<reference evidence="2 3" key="1">
    <citation type="journal article" date="2023" name="Microb. Genom.">
        <title>Mesoterricola silvestris gen. nov., sp. nov., Mesoterricola sediminis sp. nov., Geothrix oryzae sp. nov., Geothrix edaphica sp. nov., Geothrix rubra sp. nov., and Geothrix limicola sp. nov., six novel members of Acidobacteriota isolated from soils.</title>
        <authorList>
            <person name="Weisberg A.J."/>
            <person name="Pearce E."/>
            <person name="Kramer C.G."/>
            <person name="Chang J.H."/>
            <person name="Clarke C.R."/>
        </authorList>
    </citation>
    <scope>NUCLEOTIDE SEQUENCE [LARGE SCALE GENOMIC DNA]</scope>
    <source>
        <strain evidence="2 3">NE20-4-1</strain>
    </source>
</reference>
<gene>
    <name evidence="2" type="ORF">PV383_33945</name>
</gene>
<proteinExistence type="predicted"/>
<evidence type="ECO:0008006" key="4">
    <source>
        <dbReference type="Google" id="ProtNLM"/>
    </source>
</evidence>
<evidence type="ECO:0000256" key="1">
    <source>
        <dbReference type="SAM" id="Phobius"/>
    </source>
</evidence>
<feature type="transmembrane region" description="Helical" evidence="1">
    <location>
        <begin position="20"/>
        <end position="36"/>
    </location>
</feature>
<comment type="caution">
    <text evidence="2">The sequence shown here is derived from an EMBL/GenBank/DDBJ whole genome shotgun (WGS) entry which is preliminary data.</text>
</comment>
<keyword evidence="1" id="KW-0812">Transmembrane</keyword>